<feature type="region of interest" description="Disordered" evidence="3">
    <location>
        <begin position="268"/>
        <end position="342"/>
    </location>
</feature>
<dbReference type="GO" id="GO:0031507">
    <property type="term" value="P:heterochromatin formation"/>
    <property type="evidence" value="ECO:0007669"/>
    <property type="project" value="InterPro"/>
</dbReference>
<dbReference type="FunCoup" id="A0A7N2LI91">
    <property type="interactions" value="1327"/>
</dbReference>
<dbReference type="InterPro" id="IPR008251">
    <property type="entry name" value="Chromo_shadow_dom"/>
</dbReference>
<comment type="subcellular location">
    <subcellularLocation>
        <location evidence="1">Nucleus</location>
    </subcellularLocation>
</comment>
<dbReference type="GO" id="GO:0005634">
    <property type="term" value="C:nucleus"/>
    <property type="evidence" value="ECO:0007669"/>
    <property type="project" value="UniProtKB-SubCell"/>
</dbReference>
<feature type="domain" description="Chromo" evidence="4">
    <location>
        <begin position="116"/>
        <end position="175"/>
    </location>
</feature>
<reference evidence="5" key="2">
    <citation type="submission" date="2021-01" db="UniProtKB">
        <authorList>
            <consortium name="EnsemblPlants"/>
        </authorList>
    </citation>
    <scope>IDENTIFICATION</scope>
</reference>
<dbReference type="SUPFAM" id="SSF54160">
    <property type="entry name" value="Chromo domain-like"/>
    <property type="match status" value="1"/>
</dbReference>
<dbReference type="SMART" id="SM00298">
    <property type="entry name" value="CHROMO"/>
    <property type="match status" value="1"/>
</dbReference>
<dbReference type="OMA" id="QCLRYNP"/>
<dbReference type="AlphaFoldDB" id="A0A7N2LI91"/>
<dbReference type="Proteomes" id="UP000594261">
    <property type="component" value="Chromosome 4"/>
</dbReference>
<feature type="compositionally biased region" description="Basic residues" evidence="3">
    <location>
        <begin position="291"/>
        <end position="303"/>
    </location>
</feature>
<dbReference type="InterPro" id="IPR016197">
    <property type="entry name" value="Chromo-like_dom_sf"/>
</dbReference>
<dbReference type="InterPro" id="IPR017984">
    <property type="entry name" value="Chromo_dom_subgr"/>
</dbReference>
<evidence type="ECO:0000313" key="6">
    <source>
        <dbReference type="Proteomes" id="UP000594261"/>
    </source>
</evidence>
<dbReference type="CDD" id="cd00024">
    <property type="entry name" value="CD_CSD"/>
    <property type="match status" value="1"/>
</dbReference>
<dbReference type="PRINTS" id="PR00504">
    <property type="entry name" value="CHROMODOMAIN"/>
</dbReference>
<evidence type="ECO:0000256" key="3">
    <source>
        <dbReference type="SAM" id="MobiDB-lite"/>
    </source>
</evidence>
<dbReference type="GeneID" id="115986891"/>
<protein>
    <recommendedName>
        <fullName evidence="4">Chromo domain-containing protein</fullName>
    </recommendedName>
</protein>
<feature type="compositionally biased region" description="Polar residues" evidence="3">
    <location>
        <begin position="313"/>
        <end position="323"/>
    </location>
</feature>
<dbReference type="InterPro" id="IPR023779">
    <property type="entry name" value="Chromodomain_CS"/>
</dbReference>
<gene>
    <name evidence="5" type="primary">LOC115986891</name>
</gene>
<feature type="compositionally biased region" description="Basic and acidic residues" evidence="3">
    <location>
        <begin position="200"/>
        <end position="211"/>
    </location>
</feature>
<dbReference type="PROSITE" id="PS50013">
    <property type="entry name" value="CHROMO_2"/>
    <property type="match status" value="1"/>
</dbReference>
<feature type="compositionally biased region" description="Basic and acidic residues" evidence="3">
    <location>
        <begin position="229"/>
        <end position="238"/>
    </location>
</feature>
<dbReference type="CDD" id="cd18982">
    <property type="entry name" value="CSD"/>
    <property type="match status" value="1"/>
</dbReference>
<dbReference type="GO" id="GO:0000792">
    <property type="term" value="C:heterochromatin"/>
    <property type="evidence" value="ECO:0007669"/>
    <property type="project" value="UniProtKB-ARBA"/>
</dbReference>
<organism evidence="5 6">
    <name type="scientific">Quercus lobata</name>
    <name type="common">Valley oak</name>
    <dbReference type="NCBI Taxonomy" id="97700"/>
    <lineage>
        <taxon>Eukaryota</taxon>
        <taxon>Viridiplantae</taxon>
        <taxon>Streptophyta</taxon>
        <taxon>Embryophyta</taxon>
        <taxon>Tracheophyta</taxon>
        <taxon>Spermatophyta</taxon>
        <taxon>Magnoliopsida</taxon>
        <taxon>eudicotyledons</taxon>
        <taxon>Gunneridae</taxon>
        <taxon>Pentapetalae</taxon>
        <taxon>rosids</taxon>
        <taxon>fabids</taxon>
        <taxon>Fagales</taxon>
        <taxon>Fagaceae</taxon>
        <taxon>Quercus</taxon>
    </lineage>
</organism>
<dbReference type="InterPro" id="IPR023780">
    <property type="entry name" value="Chromo_domain"/>
</dbReference>
<accession>A0A7N2LI91</accession>
<sequence>MKGGGKKRNNGGVVGSEPALASPNDAVVAANGGESLVADLGEKDQTQKAKEVGEQEKIQQLQQQQQLEPEAEAKATEEGAAAEEQEDEQDDEEEEDGDDDEDEAATERPKLDEGFYEIEAIRRKRVRKGQLQYLIKWRGWPEAANTWEPLENLQSCSDVIDAFEDSLRSGKHRKRKRKHGTPHTQPKKKQQRSTFPADVTGDRNGDIKEITKQTGVENGCGNVSQQNDNSKDGNEYDPKLSELKTIMSTNEVNMDKLAIHFEEAKASEGDAPADGGLKTDCIEPAQSNRRIGAKRRKSSSVKRFKQDSGSREPVSQNATTRSGGSFGRVQQPFTGNPGFRGENSICRNGTDNCKDASNITRIIKPIGYSASVSNNIQDVSVTFTAMRSDGTEVMVDNKFLKANNPLLLINFYEQHLRYSPTSSLDRGIDGE</sequence>
<dbReference type="PANTHER" id="PTHR47240:SF2">
    <property type="entry name" value="CHROMO DOMAIN-CONTAINING PROTEIN LHP1"/>
    <property type="match status" value="1"/>
</dbReference>
<evidence type="ECO:0000256" key="1">
    <source>
        <dbReference type="ARBA" id="ARBA00004123"/>
    </source>
</evidence>
<feature type="compositionally biased region" description="Basic residues" evidence="3">
    <location>
        <begin position="169"/>
        <end position="191"/>
    </location>
</feature>
<keyword evidence="2" id="KW-0539">Nucleus</keyword>
<dbReference type="Gene3D" id="2.40.50.40">
    <property type="match status" value="1"/>
</dbReference>
<dbReference type="EMBL" id="LRBV02000004">
    <property type="status" value="NOT_ANNOTATED_CDS"/>
    <property type="molecule type" value="Genomic_DNA"/>
</dbReference>
<dbReference type="EnsemblPlants" id="QL04p053441:mrna">
    <property type="protein sequence ID" value="QL04p053441:mrna"/>
    <property type="gene ID" value="QL04p053441"/>
</dbReference>
<dbReference type="InterPro" id="IPR000953">
    <property type="entry name" value="Chromo/chromo_shadow_dom"/>
</dbReference>
<reference evidence="5 6" key="1">
    <citation type="journal article" date="2016" name="G3 (Bethesda)">
        <title>First Draft Assembly and Annotation of the Genome of a California Endemic Oak Quercus lobata Nee (Fagaceae).</title>
        <authorList>
            <person name="Sork V.L."/>
            <person name="Fitz-Gibbon S.T."/>
            <person name="Puiu D."/>
            <person name="Crepeau M."/>
            <person name="Gugger P.F."/>
            <person name="Sherman R."/>
            <person name="Stevens K."/>
            <person name="Langley C.H."/>
            <person name="Pellegrini M."/>
            <person name="Salzberg S.L."/>
        </authorList>
    </citation>
    <scope>NUCLEOTIDE SEQUENCE [LARGE SCALE GENOMIC DNA]</scope>
    <source>
        <strain evidence="5 6">cv. SW786</strain>
    </source>
</reference>
<evidence type="ECO:0000259" key="4">
    <source>
        <dbReference type="PROSITE" id="PS50013"/>
    </source>
</evidence>
<feature type="compositionally biased region" description="Basic and acidic residues" evidence="3">
    <location>
        <begin position="40"/>
        <end position="57"/>
    </location>
</feature>
<feature type="compositionally biased region" description="Low complexity" evidence="3">
    <location>
        <begin position="58"/>
        <end position="68"/>
    </location>
</feature>
<dbReference type="Gramene" id="QL04p053441:mrna">
    <property type="protein sequence ID" value="QL04p053441:mrna"/>
    <property type="gene ID" value="QL04p053441"/>
</dbReference>
<feature type="compositionally biased region" description="Polar residues" evidence="3">
    <location>
        <begin position="212"/>
        <end position="228"/>
    </location>
</feature>
<dbReference type="Pfam" id="PF00385">
    <property type="entry name" value="Chromo"/>
    <property type="match status" value="1"/>
</dbReference>
<evidence type="ECO:0000256" key="2">
    <source>
        <dbReference type="ARBA" id="ARBA00023242"/>
    </source>
</evidence>
<feature type="compositionally biased region" description="Acidic residues" evidence="3">
    <location>
        <begin position="80"/>
        <end position="104"/>
    </location>
</feature>
<name>A0A7N2LI91_QUELO</name>
<evidence type="ECO:0000313" key="5">
    <source>
        <dbReference type="EnsemblPlants" id="QL04p053441:mrna"/>
    </source>
</evidence>
<dbReference type="PANTHER" id="PTHR47240">
    <property type="entry name" value="CHROMO DOMAIN-CONTAINING PROTEIN LHP1"/>
    <property type="match status" value="1"/>
</dbReference>
<keyword evidence="6" id="KW-1185">Reference proteome</keyword>
<proteinExistence type="predicted"/>
<dbReference type="InterPro" id="IPR044251">
    <property type="entry name" value="LHP1-like"/>
</dbReference>
<dbReference type="InParanoid" id="A0A7N2LI91"/>
<feature type="region of interest" description="Disordered" evidence="3">
    <location>
        <begin position="167"/>
        <end position="238"/>
    </location>
</feature>
<feature type="region of interest" description="Disordered" evidence="3">
    <location>
        <begin position="1"/>
        <end position="116"/>
    </location>
</feature>
<dbReference type="PROSITE" id="PS00598">
    <property type="entry name" value="CHROMO_1"/>
    <property type="match status" value="1"/>
</dbReference>
<dbReference type="SMART" id="SM00300">
    <property type="entry name" value="ChSh"/>
    <property type="match status" value="1"/>
</dbReference>
<dbReference type="RefSeq" id="XP_030966113.1">
    <property type="nucleotide sequence ID" value="XM_031110253.1"/>
</dbReference>